<sequence>MINNENYATCPYDASHRVARSRLQHHLIKCQKNYPPLEICPFNATHRYPAHLMKDHYKTCPNKIEKEQTLVLTSNNGTIGAKRTPIQLMQKDYLPEQDPENECWDD</sequence>
<gene>
    <name evidence="5" type="ORF">HW555_006079</name>
</gene>
<accession>A0A835GIY7</accession>
<evidence type="ECO:0000313" key="5">
    <source>
        <dbReference type="EMBL" id="KAF9416649.1"/>
    </source>
</evidence>
<dbReference type="PANTHER" id="PTHR21402">
    <property type="entry name" value="GAMETOCYTE SPECIFIC FACTOR 1-RELATED"/>
    <property type="match status" value="1"/>
</dbReference>
<dbReference type="PROSITE" id="PS51800">
    <property type="entry name" value="ZF_CHHC_U11_48K"/>
    <property type="match status" value="2"/>
</dbReference>
<dbReference type="PANTHER" id="PTHR21402:SF5">
    <property type="entry name" value="GAMETOCYTE SPECIFIC FACTOR 1"/>
    <property type="match status" value="1"/>
</dbReference>
<dbReference type="Pfam" id="PF05253">
    <property type="entry name" value="zf-U11-48K"/>
    <property type="match status" value="2"/>
</dbReference>
<dbReference type="EMBL" id="JACKWZ010000086">
    <property type="protein sequence ID" value="KAF9416649.1"/>
    <property type="molecule type" value="Genomic_DNA"/>
</dbReference>
<keyword evidence="3" id="KW-0862">Zinc</keyword>
<evidence type="ECO:0000256" key="1">
    <source>
        <dbReference type="ARBA" id="ARBA00022723"/>
    </source>
</evidence>
<dbReference type="SUPFAM" id="SSF57667">
    <property type="entry name" value="beta-beta-alpha zinc fingers"/>
    <property type="match status" value="1"/>
</dbReference>
<evidence type="ECO:0000256" key="3">
    <source>
        <dbReference type="ARBA" id="ARBA00022833"/>
    </source>
</evidence>
<dbReference type="InterPro" id="IPR036236">
    <property type="entry name" value="Znf_C2H2_sf"/>
</dbReference>
<organism evidence="5 6">
    <name type="scientific">Spodoptera exigua</name>
    <name type="common">Beet armyworm</name>
    <name type="synonym">Noctua fulgens</name>
    <dbReference type="NCBI Taxonomy" id="7107"/>
    <lineage>
        <taxon>Eukaryota</taxon>
        <taxon>Metazoa</taxon>
        <taxon>Ecdysozoa</taxon>
        <taxon>Arthropoda</taxon>
        <taxon>Hexapoda</taxon>
        <taxon>Insecta</taxon>
        <taxon>Pterygota</taxon>
        <taxon>Neoptera</taxon>
        <taxon>Endopterygota</taxon>
        <taxon>Lepidoptera</taxon>
        <taxon>Glossata</taxon>
        <taxon>Ditrysia</taxon>
        <taxon>Noctuoidea</taxon>
        <taxon>Noctuidae</taxon>
        <taxon>Amphipyrinae</taxon>
        <taxon>Spodoptera</taxon>
    </lineage>
</organism>
<protein>
    <recommendedName>
        <fullName evidence="4">CHHC U11-48K-type domain-containing protein</fullName>
    </recommendedName>
</protein>
<feature type="domain" description="CHHC U11-48K-type" evidence="4">
    <location>
        <begin position="7"/>
        <end position="34"/>
    </location>
</feature>
<name>A0A835GIY7_SPOEX</name>
<keyword evidence="6" id="KW-1185">Reference proteome</keyword>
<dbReference type="InterPro" id="IPR022776">
    <property type="entry name" value="TRM13/UPF0224_CHHC_Znf_dom"/>
</dbReference>
<keyword evidence="1" id="KW-0479">Metal-binding</keyword>
<evidence type="ECO:0000259" key="4">
    <source>
        <dbReference type="PROSITE" id="PS51800"/>
    </source>
</evidence>
<dbReference type="InterPro" id="IPR051591">
    <property type="entry name" value="UPF0224_FAM112_RNA_Proc"/>
</dbReference>
<keyword evidence="2" id="KW-0863">Zinc-finger</keyword>
<dbReference type="AlphaFoldDB" id="A0A835GIY7"/>
<evidence type="ECO:0000313" key="6">
    <source>
        <dbReference type="Proteomes" id="UP000648187"/>
    </source>
</evidence>
<evidence type="ECO:0000256" key="2">
    <source>
        <dbReference type="ARBA" id="ARBA00022771"/>
    </source>
</evidence>
<dbReference type="Proteomes" id="UP000648187">
    <property type="component" value="Unassembled WGS sequence"/>
</dbReference>
<proteinExistence type="predicted"/>
<dbReference type="GO" id="GO:0008270">
    <property type="term" value="F:zinc ion binding"/>
    <property type="evidence" value="ECO:0007669"/>
    <property type="project" value="UniProtKB-KW"/>
</dbReference>
<reference evidence="5" key="1">
    <citation type="submission" date="2020-08" db="EMBL/GenBank/DDBJ databases">
        <title>Spodoptera exigua strain:BAW_Kor-Di-RS1 Genome sequencing and assembly.</title>
        <authorList>
            <person name="Kim J."/>
            <person name="Nam H.Y."/>
            <person name="Kwon M."/>
            <person name="Choi J.H."/>
            <person name="Cho S.R."/>
            <person name="Kim G.-H."/>
        </authorList>
    </citation>
    <scope>NUCLEOTIDE SEQUENCE</scope>
    <source>
        <strain evidence="5">BAW_Kor-Di-RS1</strain>
        <tissue evidence="5">Whole-body</tissue>
    </source>
</reference>
<feature type="domain" description="CHHC U11-48K-type" evidence="4">
    <location>
        <begin position="37"/>
        <end position="64"/>
    </location>
</feature>
<comment type="caution">
    <text evidence="5">The sequence shown here is derived from an EMBL/GenBank/DDBJ whole genome shotgun (WGS) entry which is preliminary data.</text>
</comment>